<sequence length="113" mass="12044">CDPNLTVRCVFIECLNTKLPRIALYASRFIRKGEELTFDYNMTGAVAADTSVVIDGAGEAETPSETQSGSSNNGGKSPTPSSSSVDVTPDTSSEGPRMKCLCRSKNCRGYLVN</sequence>
<organism evidence="13">
    <name type="scientific">Schistosoma curassoni</name>
    <dbReference type="NCBI Taxonomy" id="6186"/>
    <lineage>
        <taxon>Eukaryota</taxon>
        <taxon>Metazoa</taxon>
        <taxon>Spiralia</taxon>
        <taxon>Lophotrochozoa</taxon>
        <taxon>Platyhelminthes</taxon>
        <taxon>Trematoda</taxon>
        <taxon>Digenea</taxon>
        <taxon>Strigeidida</taxon>
        <taxon>Schistosomatoidea</taxon>
        <taxon>Schistosomatidae</taxon>
        <taxon>Schistosoma</taxon>
    </lineage>
</organism>
<dbReference type="GO" id="GO:0032259">
    <property type="term" value="P:methylation"/>
    <property type="evidence" value="ECO:0007669"/>
    <property type="project" value="UniProtKB-KW"/>
</dbReference>
<evidence type="ECO:0000256" key="6">
    <source>
        <dbReference type="ARBA" id="ARBA00022723"/>
    </source>
</evidence>
<dbReference type="InterPro" id="IPR001214">
    <property type="entry name" value="SET_dom"/>
</dbReference>
<dbReference type="InterPro" id="IPR046341">
    <property type="entry name" value="SET_dom_sf"/>
</dbReference>
<protein>
    <submittedName>
        <fullName evidence="13">SET domain-containing protein</fullName>
    </submittedName>
</protein>
<dbReference type="EMBL" id="UZAK01036522">
    <property type="protein sequence ID" value="VDP55723.1"/>
    <property type="molecule type" value="Genomic_DNA"/>
</dbReference>
<dbReference type="Proteomes" id="UP000279833">
    <property type="component" value="Unassembled WGS sequence"/>
</dbReference>
<dbReference type="PROSITE" id="PS50868">
    <property type="entry name" value="POST_SET"/>
    <property type="match status" value="1"/>
</dbReference>
<evidence type="ECO:0000256" key="2">
    <source>
        <dbReference type="ARBA" id="ARBA00022454"/>
    </source>
</evidence>
<reference evidence="13" key="1">
    <citation type="submission" date="2016-06" db="UniProtKB">
        <authorList>
            <consortium name="WormBaseParasite"/>
        </authorList>
    </citation>
    <scope>IDENTIFICATION</scope>
</reference>
<keyword evidence="7" id="KW-0862">Zinc</keyword>
<dbReference type="GO" id="GO:0046974">
    <property type="term" value="F:histone H3K9 methyltransferase activity"/>
    <property type="evidence" value="ECO:0007669"/>
    <property type="project" value="TreeGrafter"/>
</dbReference>
<evidence type="ECO:0000256" key="1">
    <source>
        <dbReference type="ARBA" id="ARBA00004286"/>
    </source>
</evidence>
<feature type="compositionally biased region" description="Low complexity" evidence="8">
    <location>
        <begin position="68"/>
        <end position="93"/>
    </location>
</feature>
<dbReference type="GO" id="GO:0005694">
    <property type="term" value="C:chromosome"/>
    <property type="evidence" value="ECO:0007669"/>
    <property type="project" value="UniProtKB-SubCell"/>
</dbReference>
<keyword evidence="2" id="KW-0158">Chromosome</keyword>
<keyword evidence="12" id="KW-1185">Reference proteome</keyword>
<keyword evidence="6" id="KW-0479">Metal-binding</keyword>
<evidence type="ECO:0000256" key="8">
    <source>
        <dbReference type="SAM" id="MobiDB-lite"/>
    </source>
</evidence>
<evidence type="ECO:0000256" key="4">
    <source>
        <dbReference type="ARBA" id="ARBA00022679"/>
    </source>
</evidence>
<keyword evidence="4" id="KW-0808">Transferase</keyword>
<dbReference type="PROSITE" id="PS50280">
    <property type="entry name" value="SET"/>
    <property type="match status" value="1"/>
</dbReference>
<evidence type="ECO:0000259" key="9">
    <source>
        <dbReference type="PROSITE" id="PS50280"/>
    </source>
</evidence>
<dbReference type="Gene3D" id="2.170.270.10">
    <property type="entry name" value="SET domain"/>
    <property type="match status" value="1"/>
</dbReference>
<dbReference type="GO" id="GO:0046872">
    <property type="term" value="F:metal ion binding"/>
    <property type="evidence" value="ECO:0007669"/>
    <property type="project" value="UniProtKB-KW"/>
</dbReference>
<reference evidence="11 12" key="2">
    <citation type="submission" date="2018-11" db="EMBL/GenBank/DDBJ databases">
        <authorList>
            <consortium name="Pathogen Informatics"/>
        </authorList>
    </citation>
    <scope>NUCLEOTIDE SEQUENCE [LARGE SCALE GENOMIC DNA]</scope>
    <source>
        <strain evidence="11">Dakar</strain>
        <strain evidence="12">Dakar, Senegal</strain>
    </source>
</reference>
<feature type="domain" description="SET" evidence="9">
    <location>
        <begin position="1"/>
        <end position="41"/>
    </location>
</feature>
<evidence type="ECO:0000313" key="12">
    <source>
        <dbReference type="Proteomes" id="UP000279833"/>
    </source>
</evidence>
<evidence type="ECO:0000256" key="3">
    <source>
        <dbReference type="ARBA" id="ARBA00022603"/>
    </source>
</evidence>
<name>A0A183KGR7_9TREM</name>
<keyword evidence="5" id="KW-0949">S-adenosyl-L-methionine</keyword>
<dbReference type="Pfam" id="PF00856">
    <property type="entry name" value="SET"/>
    <property type="match status" value="1"/>
</dbReference>
<dbReference type="PANTHER" id="PTHR46223:SF4">
    <property type="entry name" value="HISTONE-LYSINE N-METHYLTRANSFERASE-RELATED"/>
    <property type="match status" value="1"/>
</dbReference>
<feature type="region of interest" description="Disordered" evidence="8">
    <location>
        <begin position="56"/>
        <end position="99"/>
    </location>
</feature>
<dbReference type="STRING" id="6186.A0A183KGR7"/>
<evidence type="ECO:0000313" key="11">
    <source>
        <dbReference type="EMBL" id="VDP55723.1"/>
    </source>
</evidence>
<keyword evidence="3" id="KW-0489">Methyltransferase</keyword>
<evidence type="ECO:0000256" key="5">
    <source>
        <dbReference type="ARBA" id="ARBA00022691"/>
    </source>
</evidence>
<dbReference type="AlphaFoldDB" id="A0A183KGR7"/>
<dbReference type="InterPro" id="IPR050973">
    <property type="entry name" value="H3K9_Histone-Lys_N-MTase"/>
</dbReference>
<evidence type="ECO:0000313" key="13">
    <source>
        <dbReference type="WBParaSite" id="SCUD_0001421901-mRNA-1"/>
    </source>
</evidence>
<evidence type="ECO:0000259" key="10">
    <source>
        <dbReference type="PROSITE" id="PS50868"/>
    </source>
</evidence>
<dbReference type="SUPFAM" id="SSF82199">
    <property type="entry name" value="SET domain"/>
    <property type="match status" value="1"/>
</dbReference>
<feature type="domain" description="Post-SET" evidence="10">
    <location>
        <begin position="96"/>
        <end position="112"/>
    </location>
</feature>
<dbReference type="WBParaSite" id="SCUD_0001421901-mRNA-1">
    <property type="protein sequence ID" value="SCUD_0001421901-mRNA-1"/>
    <property type="gene ID" value="SCUD_0001421901"/>
</dbReference>
<proteinExistence type="predicted"/>
<dbReference type="PANTHER" id="PTHR46223">
    <property type="entry name" value="HISTONE-LYSINE N-METHYLTRANSFERASE SUV39H"/>
    <property type="match status" value="1"/>
</dbReference>
<accession>A0A183KGR7</accession>
<comment type="subcellular location">
    <subcellularLocation>
        <location evidence="1">Chromosome</location>
    </subcellularLocation>
</comment>
<evidence type="ECO:0000256" key="7">
    <source>
        <dbReference type="ARBA" id="ARBA00022833"/>
    </source>
</evidence>
<dbReference type="GO" id="GO:0005634">
    <property type="term" value="C:nucleus"/>
    <property type="evidence" value="ECO:0007669"/>
    <property type="project" value="TreeGrafter"/>
</dbReference>
<dbReference type="InterPro" id="IPR003616">
    <property type="entry name" value="Post-SET_dom"/>
</dbReference>
<gene>
    <name evidence="11" type="ORF">SCUD_LOCUS14216</name>
</gene>